<accession>A0A381XFB1</accession>
<dbReference type="PANTHER" id="PTHR36117:SF3">
    <property type="entry name" value="4-HYDROXYPHENYLACETATE 3-MONOOXYGENASE-RELATED"/>
    <property type="match status" value="1"/>
</dbReference>
<dbReference type="InterPro" id="IPR009100">
    <property type="entry name" value="AcylCoA_DH/oxidase_NM_dom_sf"/>
</dbReference>
<dbReference type="Gene3D" id="1.10.3140.10">
    <property type="entry name" value="4-hydroxybutyryl-coa dehydratase, domain 1"/>
    <property type="match status" value="1"/>
</dbReference>
<evidence type="ECO:0000313" key="6">
    <source>
        <dbReference type="EMBL" id="SVA62953.1"/>
    </source>
</evidence>
<keyword evidence="2" id="KW-0274">FAD</keyword>
<evidence type="ECO:0000259" key="4">
    <source>
        <dbReference type="Pfam" id="PF03241"/>
    </source>
</evidence>
<dbReference type="Pfam" id="PF11794">
    <property type="entry name" value="HpaB_N"/>
    <property type="match status" value="1"/>
</dbReference>
<dbReference type="Gene3D" id="1.20.140.10">
    <property type="entry name" value="Butyryl-CoA Dehydrogenase, subunit A, domain 3"/>
    <property type="match status" value="1"/>
</dbReference>
<gene>
    <name evidence="6" type="ORF">METZ01_LOCUS115807</name>
</gene>
<dbReference type="InterPro" id="IPR036250">
    <property type="entry name" value="AcylCo_DH-like_C"/>
</dbReference>
<dbReference type="InterPro" id="IPR046373">
    <property type="entry name" value="Acyl-CoA_Oxase/DH_mid-dom_sf"/>
</dbReference>
<keyword evidence="1" id="KW-0285">Flavoprotein</keyword>
<dbReference type="SUPFAM" id="SSF56645">
    <property type="entry name" value="Acyl-CoA dehydrogenase NM domain-like"/>
    <property type="match status" value="1"/>
</dbReference>
<sequence>MNYGVGFYVQYQRTAWVLPGDNMLLTGREYLESIRDGRALYVGSERIEDQTVHPAFAGCAGTYAALYDMKADPSNSDVMTFEEDGERFATYYLRPRSQEDLIRRNRAHRMITDFCFGLMGRTPDAVAGNISGLAMKPEVFDSEPGGFRENLLQIYEHMRRDDIFATYAVVPPPGARNKEYYQSAGVAQPACRVTGEDDKGVILNGMKFLATGAAYAHEVLVGNIMPLEPDQKKESITCVIPLNLEGLTLWSRPPLNRMDTNPFDNPLTTKFDESDCMLTFNDVHVPWEKIIVHDNAPLSRNIYTQTPSHVMANHQCNVRFHSKMRFLVGLASLITKVTGARDIPAVRETLAKLAAMEAGYGAMIDGQLYRYHEVDNGYVLFNRRALYAALHWAMENHSHLMDTVRELLGGGPFQFPASIDVMKDPYLKEMFENYWSTGDYGAKERMKFFKLAWDLVGSDHASRATSYEKFYVGPAHAVRNYNFVNAPWEELHGIAEGLMDTYDIPSDEMLLNDGAT</sequence>
<reference evidence="6" key="1">
    <citation type="submission" date="2018-05" db="EMBL/GenBank/DDBJ databases">
        <authorList>
            <person name="Lanie J.A."/>
            <person name="Ng W.-L."/>
            <person name="Kazmierczak K.M."/>
            <person name="Andrzejewski T.M."/>
            <person name="Davidsen T.M."/>
            <person name="Wayne K.J."/>
            <person name="Tettelin H."/>
            <person name="Glass J.I."/>
            <person name="Rusch D."/>
            <person name="Podicherti R."/>
            <person name="Tsui H.-C.T."/>
            <person name="Winkler M.E."/>
        </authorList>
    </citation>
    <scope>NUCLEOTIDE SEQUENCE</scope>
</reference>
<evidence type="ECO:0008006" key="7">
    <source>
        <dbReference type="Google" id="ProtNLM"/>
    </source>
</evidence>
<dbReference type="EMBL" id="UINC01014832">
    <property type="protein sequence ID" value="SVA62953.1"/>
    <property type="molecule type" value="Genomic_DNA"/>
</dbReference>
<dbReference type="PIRSF" id="PIRSF000331">
    <property type="entry name" value="HpaA_HpaB"/>
    <property type="match status" value="1"/>
</dbReference>
<protein>
    <recommendedName>
        <fullName evidence="7">HpaB/PvcC/4-BUDH N-terminal domain-containing protein</fullName>
    </recommendedName>
</protein>
<dbReference type="Pfam" id="PF03241">
    <property type="entry name" value="HpaB"/>
    <property type="match status" value="1"/>
</dbReference>
<dbReference type="InterPro" id="IPR024674">
    <property type="entry name" value="HpaB/PvcC/4-BUDH_N"/>
</dbReference>
<dbReference type="SUPFAM" id="SSF47203">
    <property type="entry name" value="Acyl-CoA dehydrogenase C-terminal domain-like"/>
    <property type="match status" value="1"/>
</dbReference>
<dbReference type="GO" id="GO:0016627">
    <property type="term" value="F:oxidoreductase activity, acting on the CH-CH group of donors"/>
    <property type="evidence" value="ECO:0007669"/>
    <property type="project" value="InterPro"/>
</dbReference>
<feature type="domain" description="HpaB/PvcC/4-BUDH C-terminal" evidence="4">
    <location>
        <begin position="300"/>
        <end position="498"/>
    </location>
</feature>
<proteinExistence type="predicted"/>
<dbReference type="Gene3D" id="2.40.110.10">
    <property type="entry name" value="Butyryl-CoA Dehydrogenase, subunit A, domain 2"/>
    <property type="match status" value="1"/>
</dbReference>
<keyword evidence="3" id="KW-0560">Oxidoreductase</keyword>
<feature type="domain" description="HpaB/PvcC/4-BUDH N-terminal" evidence="5">
    <location>
        <begin position="26"/>
        <end position="291"/>
    </location>
</feature>
<evidence type="ECO:0000259" key="5">
    <source>
        <dbReference type="Pfam" id="PF11794"/>
    </source>
</evidence>
<dbReference type="InterPro" id="IPR004925">
    <property type="entry name" value="HpaB/PvcC/4-BUDH"/>
</dbReference>
<organism evidence="6">
    <name type="scientific">marine metagenome</name>
    <dbReference type="NCBI Taxonomy" id="408172"/>
    <lineage>
        <taxon>unclassified sequences</taxon>
        <taxon>metagenomes</taxon>
        <taxon>ecological metagenomes</taxon>
    </lineage>
</organism>
<dbReference type="PANTHER" id="PTHR36117">
    <property type="entry name" value="4-HYDROXYPHENYLACETATE 3-MONOOXYGENASE-RELATED"/>
    <property type="match status" value="1"/>
</dbReference>
<evidence type="ECO:0000256" key="2">
    <source>
        <dbReference type="ARBA" id="ARBA00022827"/>
    </source>
</evidence>
<evidence type="ECO:0000256" key="1">
    <source>
        <dbReference type="ARBA" id="ARBA00022630"/>
    </source>
</evidence>
<dbReference type="InterPro" id="IPR024719">
    <property type="entry name" value="HpaB/PvcC/4-BUDH_C"/>
</dbReference>
<dbReference type="AlphaFoldDB" id="A0A381XFB1"/>
<evidence type="ECO:0000256" key="3">
    <source>
        <dbReference type="ARBA" id="ARBA00023002"/>
    </source>
</evidence>
<name>A0A381XFB1_9ZZZZ</name>